<keyword evidence="6 7" id="KW-0482">Metalloprotease</keyword>
<evidence type="ECO:0000256" key="7">
    <source>
        <dbReference type="RuleBase" id="RU003435"/>
    </source>
</evidence>
<evidence type="ECO:0000256" key="2">
    <source>
        <dbReference type="ARBA" id="ARBA00022670"/>
    </source>
</evidence>
<evidence type="ECO:0000313" key="9">
    <source>
        <dbReference type="EMBL" id="KAE8698819.1"/>
    </source>
</evidence>
<sequence length="871" mass="98880">MAESSVLSAIQNQIDELSKLVKQDQYMETRITKNKGYFEQILRVLTGKTVEQDQNSPKTGSLLAAIEGTNDGCQVFDKMSSITSTQYLESGSDREWTEEQKLEWMITLDASGFISIMQHARNRALREEVYRPYIKRASSDDLDNTPIINHILKLRLEMAKLLNYNNYAEVLFEIDIEPADGLAPVWNNDERFYCVKNSSGSPIAYFYFVPYSRPSEKRGGSWMDEVVSRSRVLSRNGTTSRLPIAHMVCNQTPPFGDKPSLMTFREVETVFHEFGHALQHMLTKQDEGESLPEEVYLKLLAERTFCVGSLSLRQIKIASLDLELHTKYIPDGSEYVYDVDQRVSRKTQVIPPLSEDRFLCAFNNIFAGGYGVGYYSYKWAEVLSADVFSAFEDVGLKDNKAVKEADHKFRETILALADIRYVVANVLTDATSVLGGDATLQILYVKLLEAISCCGNEQSEWHTAEAALFCIRAISSYVSIVETNVMPHVMDLLPKLLHQPQLLPTVCLIIGAFSKWLDAASNGFSKLPLVIDILISWVRNSEDSAAAAALAFRHSVMIAGSVEDSLHLVETLSMVITELPPEPAKAALEELYASFVTPLQAVINQAVVDSVHRLWPIFKAIFDLRVWDMRTMESLCHACKYVVRTSRRFMGTTIGAMLEEIQGMYQQHHQLCFLYLSSEVIKIFGSDPSCASYLKNMTEVLFKHTASLLTSIKEFTTRPDIAYDYFLLASRCIRYCPQLFVPSVVFLARALPRKDRGIKTEDIIYLKFQSYHQTSIALRKGLKLAARFYGSIMLDKRREHEHNQIQWMKLGLENVTVVNYIVLPAQFSDFDPWGKVSFRGEGIVTIRGETIRIGARELRKLEKGLEIWNWD</sequence>
<comment type="caution">
    <text evidence="9">The sequence shown here is derived from an EMBL/GenBank/DDBJ whole genome shotgun (WGS) entry which is preliminary data.</text>
</comment>
<evidence type="ECO:0000256" key="4">
    <source>
        <dbReference type="ARBA" id="ARBA00022801"/>
    </source>
</evidence>
<dbReference type="AlphaFoldDB" id="A0A6A3A6S7"/>
<evidence type="ECO:0000313" key="10">
    <source>
        <dbReference type="Proteomes" id="UP000436088"/>
    </source>
</evidence>
<protein>
    <submittedName>
        <fullName evidence="9">Cytosolic oligopeptidase A</fullName>
    </submittedName>
</protein>
<comment type="cofactor">
    <cofactor evidence="7">
        <name>Zn(2+)</name>
        <dbReference type="ChEBI" id="CHEBI:29105"/>
    </cofactor>
    <text evidence="7">Binds 1 zinc ion.</text>
</comment>
<feature type="domain" description="Peptidase M3A/M3B catalytic" evidence="8">
    <location>
        <begin position="169"/>
        <end position="286"/>
    </location>
</feature>
<keyword evidence="2 7" id="KW-0645">Protease</keyword>
<dbReference type="Pfam" id="PF24139">
    <property type="entry name" value="TPR_TNPO3_IPO13_4th"/>
    <property type="match status" value="1"/>
</dbReference>
<name>A0A6A3A6S7_HIBSY</name>
<dbReference type="PANTHER" id="PTHR11804:SF83">
    <property type="entry name" value="LD37516P"/>
    <property type="match status" value="1"/>
</dbReference>
<dbReference type="InterPro" id="IPR011989">
    <property type="entry name" value="ARM-like"/>
</dbReference>
<dbReference type="GO" id="GO:0006518">
    <property type="term" value="P:peptide metabolic process"/>
    <property type="evidence" value="ECO:0007669"/>
    <property type="project" value="TreeGrafter"/>
</dbReference>
<dbReference type="InterPro" id="IPR001567">
    <property type="entry name" value="Pept_M3A_M3B_dom"/>
</dbReference>
<dbReference type="SUPFAM" id="SSF55486">
    <property type="entry name" value="Metalloproteases ('zincins'), catalytic domain"/>
    <property type="match status" value="1"/>
</dbReference>
<dbReference type="Gene3D" id="1.25.10.10">
    <property type="entry name" value="Leucine-rich Repeat Variant"/>
    <property type="match status" value="2"/>
</dbReference>
<dbReference type="InterPro" id="IPR016024">
    <property type="entry name" value="ARM-type_fold"/>
</dbReference>
<keyword evidence="5 7" id="KW-0862">Zinc</keyword>
<dbReference type="Proteomes" id="UP000436088">
    <property type="component" value="Unassembled WGS sequence"/>
</dbReference>
<gene>
    <name evidence="9" type="ORF">F3Y22_tig00110597pilonHSYRG00902</name>
</gene>
<dbReference type="PANTHER" id="PTHR11804">
    <property type="entry name" value="PROTEASE M3 THIMET OLIGOPEPTIDASE-RELATED"/>
    <property type="match status" value="1"/>
</dbReference>
<dbReference type="InterPro" id="IPR024077">
    <property type="entry name" value="Neurolysin/TOP_dom2"/>
</dbReference>
<reference evidence="9" key="1">
    <citation type="submission" date="2019-09" db="EMBL/GenBank/DDBJ databases">
        <title>Draft genome information of white flower Hibiscus syriacus.</title>
        <authorList>
            <person name="Kim Y.-M."/>
        </authorList>
    </citation>
    <scope>NUCLEOTIDE SEQUENCE [LARGE SCALE GENOMIC DNA]</scope>
    <source>
        <strain evidence="9">YM2019G1</strain>
    </source>
</reference>
<dbReference type="GO" id="GO:0046872">
    <property type="term" value="F:metal ion binding"/>
    <property type="evidence" value="ECO:0007669"/>
    <property type="project" value="UniProtKB-UniRule"/>
</dbReference>
<dbReference type="EMBL" id="VEPZ02001044">
    <property type="protein sequence ID" value="KAE8698819.1"/>
    <property type="molecule type" value="Genomic_DNA"/>
</dbReference>
<evidence type="ECO:0000259" key="8">
    <source>
        <dbReference type="Pfam" id="PF01432"/>
    </source>
</evidence>
<dbReference type="GO" id="GO:0006508">
    <property type="term" value="P:proteolysis"/>
    <property type="evidence" value="ECO:0007669"/>
    <property type="project" value="UniProtKB-KW"/>
</dbReference>
<dbReference type="Gene3D" id="1.10.1370.10">
    <property type="entry name" value="Neurolysin, domain 3"/>
    <property type="match status" value="2"/>
</dbReference>
<keyword evidence="4 7" id="KW-0378">Hydrolase</keyword>
<dbReference type="Pfam" id="PF01432">
    <property type="entry name" value="Peptidase_M3"/>
    <property type="match status" value="1"/>
</dbReference>
<evidence type="ECO:0000256" key="5">
    <source>
        <dbReference type="ARBA" id="ARBA00022833"/>
    </source>
</evidence>
<evidence type="ECO:0000256" key="6">
    <source>
        <dbReference type="ARBA" id="ARBA00023049"/>
    </source>
</evidence>
<proteinExistence type="inferred from homology"/>
<evidence type="ECO:0000256" key="1">
    <source>
        <dbReference type="ARBA" id="ARBA00006040"/>
    </source>
</evidence>
<dbReference type="InterPro" id="IPR045090">
    <property type="entry name" value="Pept_M3A_M3B"/>
</dbReference>
<organism evidence="9 10">
    <name type="scientific">Hibiscus syriacus</name>
    <name type="common">Rose of Sharon</name>
    <dbReference type="NCBI Taxonomy" id="106335"/>
    <lineage>
        <taxon>Eukaryota</taxon>
        <taxon>Viridiplantae</taxon>
        <taxon>Streptophyta</taxon>
        <taxon>Embryophyta</taxon>
        <taxon>Tracheophyta</taxon>
        <taxon>Spermatophyta</taxon>
        <taxon>Magnoliopsida</taxon>
        <taxon>eudicotyledons</taxon>
        <taxon>Gunneridae</taxon>
        <taxon>Pentapetalae</taxon>
        <taxon>rosids</taxon>
        <taxon>malvids</taxon>
        <taxon>Malvales</taxon>
        <taxon>Malvaceae</taxon>
        <taxon>Malvoideae</taxon>
        <taxon>Hibiscus</taxon>
    </lineage>
</organism>
<dbReference type="SUPFAM" id="SSF48371">
    <property type="entry name" value="ARM repeat"/>
    <property type="match status" value="1"/>
</dbReference>
<dbReference type="InterPro" id="IPR058537">
    <property type="entry name" value="TPR_TNPO3_IPO13_4th"/>
</dbReference>
<accession>A0A6A3A6S7</accession>
<evidence type="ECO:0000256" key="3">
    <source>
        <dbReference type="ARBA" id="ARBA00022723"/>
    </source>
</evidence>
<keyword evidence="10" id="KW-1185">Reference proteome</keyword>
<keyword evidence="3 7" id="KW-0479">Metal-binding</keyword>
<dbReference type="GO" id="GO:0004222">
    <property type="term" value="F:metalloendopeptidase activity"/>
    <property type="evidence" value="ECO:0007669"/>
    <property type="project" value="InterPro"/>
</dbReference>
<dbReference type="Gene3D" id="3.40.390.10">
    <property type="entry name" value="Collagenase (Catalytic Domain)"/>
    <property type="match status" value="1"/>
</dbReference>
<comment type="similarity">
    <text evidence="1 7">Belongs to the peptidase M3 family.</text>
</comment>
<dbReference type="InterPro" id="IPR024079">
    <property type="entry name" value="MetalloPept_cat_dom_sf"/>
</dbReference>